<dbReference type="InterPro" id="IPR002591">
    <property type="entry name" value="Phosphodiest/P_Trfase"/>
</dbReference>
<feature type="transmembrane region" description="Helical" evidence="11">
    <location>
        <begin position="971"/>
        <end position="993"/>
    </location>
</feature>
<comment type="caution">
    <text evidence="12">The sequence shown here is derived from an EMBL/GenBank/DDBJ whole genome shotgun (WGS) entry which is preliminary data.</text>
</comment>
<dbReference type="PANTHER" id="PTHR23071">
    <property type="entry name" value="PHOSPHATIDYLINOSITOL GLYCAN"/>
    <property type="match status" value="1"/>
</dbReference>
<keyword evidence="10" id="KW-0325">Glycoprotein</keyword>
<dbReference type="InterPro" id="IPR017850">
    <property type="entry name" value="Alkaline_phosphatase_core_sf"/>
</dbReference>
<feature type="transmembrane region" description="Helical" evidence="11">
    <location>
        <begin position="636"/>
        <end position="654"/>
    </location>
</feature>
<feature type="transmembrane region" description="Helical" evidence="11">
    <location>
        <begin position="685"/>
        <end position="704"/>
    </location>
</feature>
<feature type="transmembrane region" description="Helical" evidence="11">
    <location>
        <begin position="552"/>
        <end position="571"/>
    </location>
</feature>
<feature type="transmembrane region" description="Helical" evidence="11">
    <location>
        <begin position="716"/>
        <end position="734"/>
    </location>
</feature>
<evidence type="ECO:0000256" key="6">
    <source>
        <dbReference type="ARBA" id="ARBA00022692"/>
    </source>
</evidence>
<keyword evidence="13" id="KW-1185">Reference proteome</keyword>
<keyword evidence="4" id="KW-0337">GPI-anchor biosynthesis</keyword>
<evidence type="ECO:0000256" key="3">
    <source>
        <dbReference type="ARBA" id="ARBA00008695"/>
    </source>
</evidence>
<keyword evidence="6 11" id="KW-0812">Transmembrane</keyword>
<dbReference type="UniPathway" id="UPA00196"/>
<keyword evidence="8 11" id="KW-1133">Transmembrane helix</keyword>
<dbReference type="GO" id="GO:0005789">
    <property type="term" value="C:endoplasmic reticulum membrane"/>
    <property type="evidence" value="ECO:0007669"/>
    <property type="project" value="UniProtKB-SubCell"/>
</dbReference>
<name>A0A367LQY2_9HYPO</name>
<dbReference type="AlphaFoldDB" id="A0A367LQY2"/>
<dbReference type="EMBL" id="LKCN02000001">
    <property type="protein sequence ID" value="RCI16760.1"/>
    <property type="molecule type" value="Genomic_DNA"/>
</dbReference>
<dbReference type="CDD" id="cd16023">
    <property type="entry name" value="GPI_EPT_3"/>
    <property type="match status" value="1"/>
</dbReference>
<sequence length="1008" mass="109821">MTTPSSSTMPPDPSLNQLRRKAFEHRWRWTVAFWLWILVIHVGTVWLFASGFLLTRLVLEEKSDCGSPPTDGGKLASLDVDGGCWHPRTFDRAVVIVIDALRYDFTVPTDEVVPRQFHNALPFLHASAAAQPRHAFLRPFIADPPTTTLQRLKGLTTGTLPTFVDAGSNFAGTAIEEDNLLMQLRRSGKKIAHLGDDTWWSLFPGYFEANISRAYDSFNVWDLHTVDDGVMDNIFPLLEEGGRRGQWDLLIGHCLGVDHAGHRYGPDHPAMNAKLRQMDEFVGRVAAAIDDDTLLVVMGDHGMDAKGDHGGESDDEVEAALWMYSKRPVFGRTSPEHETPPPTAKVRPVNQIDLVPTLALLLGIPIPYNSLGRPIEEAFAAEAFAAGGWANLAAVSRMAAAGVERYQKSYFAARGVTPDGGPDSPADLWARANNGADGSRPRETHEAFVRFQERTLQVCKGLWARFDVPRMVAGVFIAAGGVLLLALYASTDDDDDDDEEARGKKTEAKRHPDQSYHVDLLRGLWNVRFLAVAALAAAVIIMARRDRSVDGVPAIVMALMVATVGSALHGAGKTLANSLPRSVWGWLSVVFAVVHSLGFASNSYTVWEDSILLFSMATFGAVAAVASFRIENRTDRALAVYHCIAFVVLGRAASYSKLCREEQMPYCTSTYYASASSSTSAPWQLALPFAVFAALPSVIKSFLTPTRSYEGLAPTWIGYVFRGGLFMSAVYWVVDAADNGDWLAGRLEAGWLKAAGVYLAQLSLALAVVAGTTAFTWAPPCVSVVPAGESRVAILGYGNALGARYLLLPLNVLAACMVVTKPMGGGALALMFWQVLSLAEVLDLNGLKAETTGPVVLAMLGNFYFFRTGHQAALSSIQWDSAFVPLFSIRYPWSPLVVTVNTFAGQVVAASSVPLLALWKSGPGERRALEKTARGAAAFIGYFAFEALATMTWAGWLRRHLMLYRVFSPRFMMAAVLLVVLDLVVVFVSLTGLRTNMLSVSDVFGWEE</sequence>
<feature type="transmembrane region" description="Helical" evidence="11">
    <location>
        <begin position="611"/>
        <end position="630"/>
    </location>
</feature>
<evidence type="ECO:0000256" key="4">
    <source>
        <dbReference type="ARBA" id="ARBA00022502"/>
    </source>
</evidence>
<keyword evidence="5" id="KW-0808">Transferase</keyword>
<feature type="transmembrane region" description="Helical" evidence="11">
    <location>
        <begin position="471"/>
        <end position="489"/>
    </location>
</feature>
<feature type="transmembrane region" description="Helical" evidence="11">
    <location>
        <begin position="939"/>
        <end position="959"/>
    </location>
</feature>
<organism evidence="12 13">
    <name type="scientific">Ophiocordyceps polyrhachis-furcata BCC 54312</name>
    <dbReference type="NCBI Taxonomy" id="1330021"/>
    <lineage>
        <taxon>Eukaryota</taxon>
        <taxon>Fungi</taxon>
        <taxon>Dikarya</taxon>
        <taxon>Ascomycota</taxon>
        <taxon>Pezizomycotina</taxon>
        <taxon>Sordariomycetes</taxon>
        <taxon>Hypocreomycetidae</taxon>
        <taxon>Hypocreales</taxon>
        <taxon>Ophiocordycipitaceae</taxon>
        <taxon>Ophiocordyceps</taxon>
    </lineage>
</organism>
<dbReference type="PANTHER" id="PTHR23071:SF1">
    <property type="entry name" value="GPI ETHANOLAMINE PHOSPHATE TRANSFERASE 3"/>
    <property type="match status" value="1"/>
</dbReference>
<dbReference type="STRING" id="1330021.A0A367LQY2"/>
<evidence type="ECO:0000256" key="1">
    <source>
        <dbReference type="ARBA" id="ARBA00004477"/>
    </source>
</evidence>
<evidence type="ECO:0000256" key="11">
    <source>
        <dbReference type="SAM" id="Phobius"/>
    </source>
</evidence>
<evidence type="ECO:0000256" key="5">
    <source>
        <dbReference type="ARBA" id="ARBA00022679"/>
    </source>
</evidence>
<gene>
    <name evidence="12" type="ORF">L249_2945</name>
</gene>
<protein>
    <submittedName>
        <fullName evidence="12">Uncharacterized protein</fullName>
    </submittedName>
</protein>
<feature type="transmembrane region" description="Helical" evidence="11">
    <location>
        <begin position="525"/>
        <end position="543"/>
    </location>
</feature>
<evidence type="ECO:0000256" key="2">
    <source>
        <dbReference type="ARBA" id="ARBA00004687"/>
    </source>
</evidence>
<evidence type="ECO:0000256" key="10">
    <source>
        <dbReference type="ARBA" id="ARBA00023180"/>
    </source>
</evidence>
<dbReference type="SUPFAM" id="SSF53649">
    <property type="entry name" value="Alkaline phosphatase-like"/>
    <property type="match status" value="1"/>
</dbReference>
<evidence type="ECO:0000313" key="12">
    <source>
        <dbReference type="EMBL" id="RCI16760.1"/>
    </source>
</evidence>
<comment type="pathway">
    <text evidence="2">Glycolipid biosynthesis; glycosylphosphatidylinositol-anchor biosynthesis.</text>
</comment>
<feature type="transmembrane region" description="Helical" evidence="11">
    <location>
        <begin position="583"/>
        <end position="604"/>
    </location>
</feature>
<keyword evidence="7" id="KW-0256">Endoplasmic reticulum</keyword>
<evidence type="ECO:0000256" key="8">
    <source>
        <dbReference type="ARBA" id="ARBA00022989"/>
    </source>
</evidence>
<dbReference type="GO" id="GO:0051377">
    <property type="term" value="F:mannose-ethanolamine phosphotransferase activity"/>
    <property type="evidence" value="ECO:0007669"/>
    <property type="project" value="InterPro"/>
</dbReference>
<dbReference type="GO" id="GO:0006506">
    <property type="term" value="P:GPI anchor biosynthetic process"/>
    <property type="evidence" value="ECO:0007669"/>
    <property type="project" value="UniProtKB-UniPathway"/>
</dbReference>
<comment type="subcellular location">
    <subcellularLocation>
        <location evidence="1">Endoplasmic reticulum membrane</location>
        <topology evidence="1">Multi-pass membrane protein</topology>
    </subcellularLocation>
</comment>
<dbReference type="Proteomes" id="UP000253664">
    <property type="component" value="Unassembled WGS sequence"/>
</dbReference>
<dbReference type="OrthoDB" id="272139at2759"/>
<evidence type="ECO:0000313" key="13">
    <source>
        <dbReference type="Proteomes" id="UP000253664"/>
    </source>
</evidence>
<evidence type="ECO:0000256" key="7">
    <source>
        <dbReference type="ARBA" id="ARBA00022824"/>
    </source>
</evidence>
<dbReference type="Gene3D" id="3.40.720.10">
    <property type="entry name" value="Alkaline Phosphatase, subunit A"/>
    <property type="match status" value="1"/>
</dbReference>
<keyword evidence="9 11" id="KW-0472">Membrane</keyword>
<comment type="similarity">
    <text evidence="3">Belongs to the PIGG/PIGN/PIGO family. PIGO subfamily.</text>
</comment>
<reference evidence="12 13" key="1">
    <citation type="journal article" date="2015" name="BMC Genomics">
        <title>Insights from the genome of Ophiocordyceps polyrhachis-furcata to pathogenicity and host specificity in insect fungi.</title>
        <authorList>
            <person name="Wichadakul D."/>
            <person name="Kobmoo N."/>
            <person name="Ingsriswang S."/>
            <person name="Tangphatsornruang S."/>
            <person name="Chantasingh D."/>
            <person name="Luangsa-ard J.J."/>
            <person name="Eurwilaichitr L."/>
        </authorList>
    </citation>
    <scope>NUCLEOTIDE SEQUENCE [LARGE SCALE GENOMIC DNA]</scope>
    <source>
        <strain evidence="12 13">BCC 54312</strain>
    </source>
</reference>
<dbReference type="Pfam" id="PF01663">
    <property type="entry name" value="Phosphodiest"/>
    <property type="match status" value="1"/>
</dbReference>
<feature type="transmembrane region" description="Helical" evidence="11">
    <location>
        <begin position="33"/>
        <end position="54"/>
    </location>
</feature>
<dbReference type="InterPro" id="IPR039524">
    <property type="entry name" value="PIGO/GPI13"/>
</dbReference>
<proteinExistence type="inferred from homology"/>
<dbReference type="InterPro" id="IPR037675">
    <property type="entry name" value="PIG-O_N"/>
</dbReference>
<accession>A0A367LQY2</accession>
<evidence type="ECO:0000256" key="9">
    <source>
        <dbReference type="ARBA" id="ARBA00023136"/>
    </source>
</evidence>
<feature type="transmembrane region" description="Helical" evidence="11">
    <location>
        <begin position="755"/>
        <end position="778"/>
    </location>
</feature>